<dbReference type="EMBL" id="WACR01000010">
    <property type="protein sequence ID" value="KAB1062832.1"/>
    <property type="molecule type" value="Genomic_DNA"/>
</dbReference>
<evidence type="ECO:0000313" key="1">
    <source>
        <dbReference type="EMBL" id="KAB1062832.1"/>
    </source>
</evidence>
<dbReference type="AlphaFoldDB" id="A0A6N6M4D1"/>
<dbReference type="NCBIfam" id="NF033709">
    <property type="entry name" value="PorV_fam"/>
    <property type="match status" value="1"/>
</dbReference>
<dbReference type="SUPFAM" id="SSF56935">
    <property type="entry name" value="Porins"/>
    <property type="match status" value="1"/>
</dbReference>
<name>A0A6N6M4D1_9FLAO</name>
<keyword evidence="2" id="KW-1185">Reference proteome</keyword>
<dbReference type="Gene3D" id="2.40.160.60">
    <property type="entry name" value="Outer membrane protein transport protein (OMPP1/FadL/TodX)"/>
    <property type="match status" value="1"/>
</dbReference>
<evidence type="ECO:0000313" key="2">
    <source>
        <dbReference type="Proteomes" id="UP000435357"/>
    </source>
</evidence>
<dbReference type="Proteomes" id="UP000435357">
    <property type="component" value="Unassembled WGS sequence"/>
</dbReference>
<protein>
    <submittedName>
        <fullName evidence="1">PorV/PorQ family protein</fullName>
    </submittedName>
</protein>
<proteinExistence type="predicted"/>
<sequence length="333" mass="36301">MKKFIVHIALIIISAQAFGQILPNFGGQRAGLSTLSFLKNDMNPRSVAMGGASVALPGDIMSVYTNPASVSEVKDLSFGVSNYFVGAGANQGLVTAIIPTKSASSFGITVNTLNSGAMEVRTEFQPMGTGQKTYANNLAAGLTYSKILSDQFSFGVTMKYIYEQLAEYYNHTAAVDVGFKYNTDFKDLSFAVMMQNFSGSSSLSGDEREVDFNRSGMSLDNYTVPNVFKLGVSMKPVEVGNHALLTTFELNHPNDNAENYRIGAEYQYLDLLQVRAGYKFNVLGQRFPTFGIGIRHSIGAHPMQINYAVNPTNYLGVQHAVSFGLSINKMERN</sequence>
<reference evidence="1 2" key="1">
    <citation type="submission" date="2019-09" db="EMBL/GenBank/DDBJ databases">
        <title>Genomes of Cryomorphaceae.</title>
        <authorList>
            <person name="Bowman J.P."/>
        </authorList>
    </citation>
    <scope>NUCLEOTIDE SEQUENCE [LARGE SCALE GENOMIC DNA]</scope>
    <source>
        <strain evidence="1 2">KCTC 52047</strain>
    </source>
</reference>
<organism evidence="1 2">
    <name type="scientific">Salibacter halophilus</name>
    <dbReference type="NCBI Taxonomy" id="1803916"/>
    <lineage>
        <taxon>Bacteria</taxon>
        <taxon>Pseudomonadati</taxon>
        <taxon>Bacteroidota</taxon>
        <taxon>Flavobacteriia</taxon>
        <taxon>Flavobacteriales</taxon>
        <taxon>Salibacteraceae</taxon>
        <taxon>Salibacter</taxon>
    </lineage>
</organism>
<dbReference type="OrthoDB" id="9809898at2"/>
<comment type="caution">
    <text evidence="1">The sequence shown here is derived from an EMBL/GenBank/DDBJ whole genome shotgun (WGS) entry which is preliminary data.</text>
</comment>
<gene>
    <name evidence="1" type="ORF">F3059_11640</name>
</gene>
<dbReference type="RefSeq" id="WP_151169450.1">
    <property type="nucleotide sequence ID" value="NZ_WACR01000010.1"/>
</dbReference>
<accession>A0A6N6M4D1</accession>